<evidence type="ECO:0008006" key="4">
    <source>
        <dbReference type="Google" id="ProtNLM"/>
    </source>
</evidence>
<proteinExistence type="predicted"/>
<protein>
    <recommendedName>
        <fullName evidence="4">MFS transporter</fullName>
    </recommendedName>
</protein>
<dbReference type="InterPro" id="IPR036259">
    <property type="entry name" value="MFS_trans_sf"/>
</dbReference>
<gene>
    <name evidence="2" type="ORF">E1295_01910</name>
</gene>
<sequence>MMYLPLALLERDAPEWLPGLALAGAAVLAPLGLWAFGRLLAGRSHQVTLGAGTLLLGVLALVMAVATTPSLTIAAYLACTMVNGVMPGRWQSAVADAAPEADRPRWFAFQGSSWGVAQPAVPPLAAVAGAVTGAMGAGAFLAAGAAFLLVPFILRRTPA</sequence>
<evidence type="ECO:0000313" key="2">
    <source>
        <dbReference type="EMBL" id="TDE59672.1"/>
    </source>
</evidence>
<dbReference type="AlphaFoldDB" id="A0A4R5FXV0"/>
<dbReference type="RefSeq" id="WP_132627890.1">
    <property type="nucleotide sequence ID" value="NZ_SMLD01000003.1"/>
</dbReference>
<dbReference type="EMBL" id="SMLD01000003">
    <property type="protein sequence ID" value="TDE59672.1"/>
    <property type="molecule type" value="Genomic_DNA"/>
</dbReference>
<keyword evidence="1" id="KW-0812">Transmembrane</keyword>
<keyword evidence="1" id="KW-1133">Transmembrane helix</keyword>
<organism evidence="2 3">
    <name type="scientific">Nonomuraea mesophila</name>
    <dbReference type="NCBI Taxonomy" id="2530382"/>
    <lineage>
        <taxon>Bacteria</taxon>
        <taxon>Bacillati</taxon>
        <taxon>Actinomycetota</taxon>
        <taxon>Actinomycetes</taxon>
        <taxon>Streptosporangiales</taxon>
        <taxon>Streptosporangiaceae</taxon>
        <taxon>Nonomuraea</taxon>
    </lineage>
</organism>
<feature type="transmembrane region" description="Helical" evidence="1">
    <location>
        <begin position="20"/>
        <end position="41"/>
    </location>
</feature>
<reference evidence="2 3" key="1">
    <citation type="submission" date="2019-03" db="EMBL/GenBank/DDBJ databases">
        <title>Draft genome sequences of novel Actinobacteria.</title>
        <authorList>
            <person name="Sahin N."/>
            <person name="Ay H."/>
            <person name="Saygin H."/>
        </authorList>
    </citation>
    <scope>NUCLEOTIDE SEQUENCE [LARGE SCALE GENOMIC DNA]</scope>
    <source>
        <strain evidence="2 3">6K102</strain>
    </source>
</reference>
<evidence type="ECO:0000256" key="1">
    <source>
        <dbReference type="SAM" id="Phobius"/>
    </source>
</evidence>
<dbReference type="Gene3D" id="1.20.1250.20">
    <property type="entry name" value="MFS general substrate transporter like domains"/>
    <property type="match status" value="1"/>
</dbReference>
<keyword evidence="3" id="KW-1185">Reference proteome</keyword>
<feature type="transmembrane region" description="Helical" evidence="1">
    <location>
        <begin position="124"/>
        <end position="154"/>
    </location>
</feature>
<dbReference type="Proteomes" id="UP000295136">
    <property type="component" value="Unassembled WGS sequence"/>
</dbReference>
<accession>A0A4R5FXV0</accession>
<comment type="caution">
    <text evidence="2">The sequence shown here is derived from an EMBL/GenBank/DDBJ whole genome shotgun (WGS) entry which is preliminary data.</text>
</comment>
<keyword evidence="1" id="KW-0472">Membrane</keyword>
<name>A0A4R5FXV0_9ACTN</name>
<dbReference type="SUPFAM" id="SSF103473">
    <property type="entry name" value="MFS general substrate transporter"/>
    <property type="match status" value="1"/>
</dbReference>
<evidence type="ECO:0000313" key="3">
    <source>
        <dbReference type="Proteomes" id="UP000295136"/>
    </source>
</evidence>
<feature type="transmembrane region" description="Helical" evidence="1">
    <location>
        <begin position="53"/>
        <end position="78"/>
    </location>
</feature>